<dbReference type="AlphaFoldDB" id="A0A9N8E0A7"/>
<proteinExistence type="predicted"/>
<dbReference type="Proteomes" id="UP001153069">
    <property type="component" value="Unassembled WGS sequence"/>
</dbReference>
<sequence>MGASQSKLSDESKEILSKMDKVTQTMMSAAPEKAIQANENPPPDTCIQTDKVDLGWVKNQGWFGGGSASSSSTASADDDNDRELSAFQKEEWAKVSIPEEVFQVSKSFTAHILRSDDNFGDYTTLEELTNGWLRNTWIFPFEDVPLFTPSRLAEGLAEQLEFVQGRALPVSYTNDFDTISDESFSRFFFYGMGAVLLEKQQQQSASPSQKEQLGPFVVDMNLSHTKMREGFRPLASRVHFSKDQTVTAIYDYSEETIYKPGEAGWEAAKFCARCAAFTLITVREHLTWSHIVLSNSVTRGKTLHLPPNHPIRRLLTVFTFRTTEVNTAAFDVLVPENCVLHRGLGYDYTAMVDLFEHSYTSCNVFEPFPKRKLLPELEELAQAGKFPYWTQGKAYYEIVQAFVTEWMEQAEASASGSTTDDHAKAFYESIQTMNQGQQYTIPDYSDSESSAMVDLLTQFIWTVTAYHELVGNVVDVTLKPDRCGIRCVPGQTRVDVQAYLIALTISSSTSVRMPELMSRFENFFGAGGAPGYERDVWEHFQSRLKEQSLRVQEEDEKRDVEFKYFDPVRFECSVSV</sequence>
<keyword evidence="3" id="KW-1185">Reference proteome</keyword>
<feature type="region of interest" description="Disordered" evidence="1">
    <location>
        <begin position="1"/>
        <end position="21"/>
    </location>
</feature>
<accession>A0A9N8E0A7</accession>
<protein>
    <recommendedName>
        <fullName evidence="4">Lipoxygenase domain-containing protein</fullName>
    </recommendedName>
</protein>
<reference evidence="2" key="1">
    <citation type="submission" date="2020-06" db="EMBL/GenBank/DDBJ databases">
        <authorList>
            <consortium name="Plant Systems Biology data submission"/>
        </authorList>
    </citation>
    <scope>NUCLEOTIDE SEQUENCE</scope>
    <source>
        <strain evidence="2">D6</strain>
    </source>
</reference>
<dbReference type="Gene3D" id="1.20.245.10">
    <property type="entry name" value="Lipoxygenase-1, Domain 5"/>
    <property type="match status" value="1"/>
</dbReference>
<evidence type="ECO:0000313" key="3">
    <source>
        <dbReference type="Proteomes" id="UP001153069"/>
    </source>
</evidence>
<gene>
    <name evidence="2" type="ORF">SEMRO_384_G131380.1</name>
</gene>
<dbReference type="InterPro" id="IPR036226">
    <property type="entry name" value="LipOase_C_sf"/>
</dbReference>
<organism evidence="2 3">
    <name type="scientific">Seminavis robusta</name>
    <dbReference type="NCBI Taxonomy" id="568900"/>
    <lineage>
        <taxon>Eukaryota</taxon>
        <taxon>Sar</taxon>
        <taxon>Stramenopiles</taxon>
        <taxon>Ochrophyta</taxon>
        <taxon>Bacillariophyta</taxon>
        <taxon>Bacillariophyceae</taxon>
        <taxon>Bacillariophycidae</taxon>
        <taxon>Naviculales</taxon>
        <taxon>Naviculaceae</taxon>
        <taxon>Seminavis</taxon>
    </lineage>
</organism>
<comment type="caution">
    <text evidence="2">The sequence shown here is derived from an EMBL/GenBank/DDBJ whole genome shotgun (WGS) entry which is preliminary data.</text>
</comment>
<evidence type="ECO:0000256" key="1">
    <source>
        <dbReference type="SAM" id="MobiDB-lite"/>
    </source>
</evidence>
<evidence type="ECO:0000313" key="2">
    <source>
        <dbReference type="EMBL" id="CAB9509299.1"/>
    </source>
</evidence>
<dbReference type="OrthoDB" id="9978233at2759"/>
<feature type="compositionally biased region" description="Basic and acidic residues" evidence="1">
    <location>
        <begin position="8"/>
        <end position="21"/>
    </location>
</feature>
<name>A0A9N8E0A7_9STRA</name>
<evidence type="ECO:0008006" key="4">
    <source>
        <dbReference type="Google" id="ProtNLM"/>
    </source>
</evidence>
<dbReference type="EMBL" id="CAICTM010000383">
    <property type="protein sequence ID" value="CAB9509299.1"/>
    <property type="molecule type" value="Genomic_DNA"/>
</dbReference>
<dbReference type="SUPFAM" id="SSF48484">
    <property type="entry name" value="Lipoxigenase"/>
    <property type="match status" value="1"/>
</dbReference>